<dbReference type="RefSeq" id="WP_073148779.1">
    <property type="nucleotide sequence ID" value="NZ_FRAG01000016.1"/>
</dbReference>
<evidence type="ECO:0000313" key="2">
    <source>
        <dbReference type="Proteomes" id="UP000184465"/>
    </source>
</evidence>
<evidence type="ECO:0000313" key="1">
    <source>
        <dbReference type="EMBL" id="SHJ92749.1"/>
    </source>
</evidence>
<protein>
    <recommendedName>
        <fullName evidence="3">Plasmid replication protein RepL domain-containing protein</fullName>
    </recommendedName>
</protein>
<dbReference type="OrthoDB" id="2083964at2"/>
<organism evidence="1 2">
    <name type="scientific">Paramaledivibacter caminithermalis (strain DSM 15212 / CIP 107654 / DViRD3)</name>
    <name type="common">Clostridium caminithermale</name>
    <dbReference type="NCBI Taxonomy" id="1121301"/>
    <lineage>
        <taxon>Bacteria</taxon>
        <taxon>Bacillati</taxon>
        <taxon>Bacillota</taxon>
        <taxon>Clostridia</taxon>
        <taxon>Peptostreptococcales</taxon>
        <taxon>Caminicellaceae</taxon>
        <taxon>Paramaledivibacter</taxon>
    </lineage>
</organism>
<dbReference type="EMBL" id="FRAG01000016">
    <property type="protein sequence ID" value="SHJ92749.1"/>
    <property type="molecule type" value="Genomic_DNA"/>
</dbReference>
<accession>A0A1M6NAK3</accession>
<dbReference type="STRING" id="1121301.SAMN02745912_01636"/>
<evidence type="ECO:0008006" key="3">
    <source>
        <dbReference type="Google" id="ProtNLM"/>
    </source>
</evidence>
<reference evidence="1 2" key="1">
    <citation type="submission" date="2016-11" db="EMBL/GenBank/DDBJ databases">
        <authorList>
            <person name="Jaros S."/>
            <person name="Januszkiewicz K."/>
            <person name="Wedrychowicz H."/>
        </authorList>
    </citation>
    <scope>NUCLEOTIDE SEQUENCE [LARGE SCALE GENOMIC DNA]</scope>
    <source>
        <strain evidence="1 2">DSM 15212</strain>
    </source>
</reference>
<keyword evidence="2" id="KW-1185">Reference proteome</keyword>
<gene>
    <name evidence="1" type="ORF">SAMN02745912_01636</name>
</gene>
<dbReference type="SUPFAM" id="SSF46785">
    <property type="entry name" value="Winged helix' DNA-binding domain"/>
    <property type="match status" value="1"/>
</dbReference>
<proteinExistence type="predicted"/>
<sequence length="176" mass="20388">MNSNKSSSASRLEEKQDNLFVQRRLAGAVAREKERLEKEGHEVPHASIYVGVDTREKFDPEKKFTKSFHSKLNDIRNEFGLSTAEMGVIFTLSFHIGYEDNLLYHENGTPLKKRDLYKILDLAHNAVDKYINSLVDKGILAKVKVKRSVNYYLNPYIFYRGNRIDNTLLNMFNKAK</sequence>
<dbReference type="AlphaFoldDB" id="A0A1M6NAK3"/>
<dbReference type="Proteomes" id="UP000184465">
    <property type="component" value="Unassembled WGS sequence"/>
</dbReference>
<dbReference type="InterPro" id="IPR036388">
    <property type="entry name" value="WH-like_DNA-bd_sf"/>
</dbReference>
<name>A0A1M6NAK3_PARC5</name>
<dbReference type="Gene3D" id="1.10.10.10">
    <property type="entry name" value="Winged helix-like DNA-binding domain superfamily/Winged helix DNA-binding domain"/>
    <property type="match status" value="1"/>
</dbReference>
<dbReference type="InterPro" id="IPR036390">
    <property type="entry name" value="WH_DNA-bd_sf"/>
</dbReference>